<evidence type="ECO:0008006" key="4">
    <source>
        <dbReference type="Google" id="ProtNLM"/>
    </source>
</evidence>
<dbReference type="PANTHER" id="PTHR33802">
    <property type="entry name" value="SI:CH211-161H7.5-RELATED"/>
    <property type="match status" value="1"/>
</dbReference>
<feature type="transmembrane region" description="Helical" evidence="1">
    <location>
        <begin position="209"/>
        <end position="226"/>
    </location>
</feature>
<keyword evidence="1" id="KW-0472">Membrane</keyword>
<protein>
    <recommendedName>
        <fullName evidence="4">Lantibiotic ABC transporter permease</fullName>
    </recommendedName>
</protein>
<proteinExistence type="predicted"/>
<organism evidence="2 3">
    <name type="scientific">Sedimentibacter acidaminivorans</name>
    <dbReference type="NCBI Taxonomy" id="913099"/>
    <lineage>
        <taxon>Bacteria</taxon>
        <taxon>Bacillati</taxon>
        <taxon>Bacillota</taxon>
        <taxon>Tissierellia</taxon>
        <taxon>Sedimentibacter</taxon>
    </lineage>
</organism>
<dbReference type="InterPro" id="IPR038330">
    <property type="entry name" value="TspO/MBR-related_sf"/>
</dbReference>
<dbReference type="Gene3D" id="1.20.1260.100">
    <property type="entry name" value="TspO/MBR protein"/>
    <property type="match status" value="1"/>
</dbReference>
<name>A0ABS4GBC3_9FIRM</name>
<keyword evidence="1" id="KW-1133">Transmembrane helix</keyword>
<reference evidence="2 3" key="1">
    <citation type="submission" date="2021-03" db="EMBL/GenBank/DDBJ databases">
        <title>Genomic Encyclopedia of Type Strains, Phase IV (KMG-IV): sequencing the most valuable type-strain genomes for metagenomic binning, comparative biology and taxonomic classification.</title>
        <authorList>
            <person name="Goeker M."/>
        </authorList>
    </citation>
    <scope>NUCLEOTIDE SEQUENCE [LARGE SCALE GENOMIC DNA]</scope>
    <source>
        <strain evidence="2 3">DSM 24004</strain>
    </source>
</reference>
<accession>A0ABS4GBC3</accession>
<keyword evidence="3" id="KW-1185">Reference proteome</keyword>
<feature type="transmembrane region" description="Helical" evidence="1">
    <location>
        <begin position="155"/>
        <end position="179"/>
    </location>
</feature>
<dbReference type="EMBL" id="JAGGKS010000002">
    <property type="protein sequence ID" value="MBP1924969.1"/>
    <property type="molecule type" value="Genomic_DNA"/>
</dbReference>
<dbReference type="PANTHER" id="PTHR33802:SF1">
    <property type="entry name" value="XK-RELATED PROTEIN"/>
    <property type="match status" value="1"/>
</dbReference>
<comment type="caution">
    <text evidence="2">The sequence shown here is derived from an EMBL/GenBank/DDBJ whole genome shotgun (WGS) entry which is preliminary data.</text>
</comment>
<dbReference type="RefSeq" id="WP_209510725.1">
    <property type="nucleotide sequence ID" value="NZ_JAGGKS010000002.1"/>
</dbReference>
<feature type="transmembrane region" description="Helical" evidence="1">
    <location>
        <begin position="185"/>
        <end position="204"/>
    </location>
</feature>
<gene>
    <name evidence="2" type="ORF">J2Z76_000826</name>
</gene>
<sequence>MSINNMSTWIKILTTITFLIMIAVNALANILPINGVTTGEVSAAYENLFSPAGITFAIWGLIYFMLACYTLYQLGLFQGNDRHIKTDLLEKIGVIFSISSIANSMWVFLWHYDFIALSVVVMIIILICLIMIVTEISKYKLTFREQLFIKLPFSVYFGWITIATIANITTFLVSIGWNGFEISDVTWTIIILIVGVILSALTIIKFKDIAYGLVIIWAYMGIYIKHTSVNGFDGQYPSIITTVVILIAVIIIVELYAIYLKGRNLQ</sequence>
<evidence type="ECO:0000256" key="1">
    <source>
        <dbReference type="SAM" id="Phobius"/>
    </source>
</evidence>
<feature type="transmembrane region" description="Helical" evidence="1">
    <location>
        <begin position="115"/>
        <end position="134"/>
    </location>
</feature>
<evidence type="ECO:0000313" key="3">
    <source>
        <dbReference type="Proteomes" id="UP001519342"/>
    </source>
</evidence>
<feature type="transmembrane region" description="Helical" evidence="1">
    <location>
        <begin position="238"/>
        <end position="260"/>
    </location>
</feature>
<evidence type="ECO:0000313" key="2">
    <source>
        <dbReference type="EMBL" id="MBP1924969.1"/>
    </source>
</evidence>
<feature type="transmembrane region" description="Helical" evidence="1">
    <location>
        <begin position="92"/>
        <end position="109"/>
    </location>
</feature>
<feature type="transmembrane region" description="Helical" evidence="1">
    <location>
        <begin position="52"/>
        <end position="72"/>
    </location>
</feature>
<keyword evidence="1" id="KW-0812">Transmembrane</keyword>
<dbReference type="Proteomes" id="UP001519342">
    <property type="component" value="Unassembled WGS sequence"/>
</dbReference>